<dbReference type="InterPro" id="IPR001667">
    <property type="entry name" value="DDH_dom"/>
</dbReference>
<keyword evidence="4" id="KW-1185">Reference proteome</keyword>
<dbReference type="SUPFAM" id="SSF64182">
    <property type="entry name" value="DHH phosphoesterases"/>
    <property type="match status" value="1"/>
</dbReference>
<evidence type="ECO:0000259" key="1">
    <source>
        <dbReference type="Pfam" id="PF01368"/>
    </source>
</evidence>
<organism evidence="3 4">
    <name type="scientific">Paracholeplasma vituli</name>
    <dbReference type="NCBI Taxonomy" id="69473"/>
    <lineage>
        <taxon>Bacteria</taxon>
        <taxon>Bacillati</taxon>
        <taxon>Mycoplasmatota</taxon>
        <taxon>Mollicutes</taxon>
        <taxon>Acholeplasmatales</taxon>
        <taxon>Acholeplasmataceae</taxon>
        <taxon>Paracholeplasma</taxon>
    </lineage>
</organism>
<dbReference type="Pfam" id="PF02272">
    <property type="entry name" value="DHHA1"/>
    <property type="match status" value="1"/>
</dbReference>
<name>A0ABT2PXC5_9MOLU</name>
<dbReference type="InterPro" id="IPR051319">
    <property type="entry name" value="Oligoribo/pAp-PDE_c-di-AMP_PDE"/>
</dbReference>
<dbReference type="PANTHER" id="PTHR47618">
    <property type="entry name" value="BIFUNCTIONAL OLIGORIBONUCLEASE AND PAP PHOSPHATASE NRNA"/>
    <property type="match status" value="1"/>
</dbReference>
<protein>
    <submittedName>
        <fullName evidence="3">Bifunctional oligoribonuclease/PAP phosphatase NrnA</fullName>
    </submittedName>
</protein>
<dbReference type="Gene3D" id="3.90.1640.10">
    <property type="entry name" value="inorganic pyrophosphatase (n-terminal core)"/>
    <property type="match status" value="1"/>
</dbReference>
<comment type="caution">
    <text evidence="3">The sequence shown here is derived from an EMBL/GenBank/DDBJ whole genome shotgun (WGS) entry which is preliminary data.</text>
</comment>
<dbReference type="RefSeq" id="WP_262096928.1">
    <property type="nucleotide sequence ID" value="NZ_JAOEGN010000018.1"/>
</dbReference>
<gene>
    <name evidence="3" type="ORF">N7603_08050</name>
</gene>
<sequence length="315" mass="35458">MINPIIIKKIKEYNRIIIHGHQRPDGDCYGAQFGLKSIIQNSFPEKEVYVVGETSDFVSFVGTPDIIEDSLYEGALSIVVDTATEERISDKRYSLGKEIIKIDHHIPVNDYGKYKWVDTNYPSCAQMIAHFYKTYKKELKLGYEGALAMYVGILTDTGRFRFRGVSKQTHEIAGMLLEYGVDVEFVDSKLSIETLNMIRLKGYVLSNFKMTDAGFIYVTLDRKTIESFGVTDEQAASMVSVIGGIEGYPVWAIILEYPGSEIRIRLRSNGPVIAPLANEFNGGGHAKASGCKIDSWADLDRFISRTNEYINDLKK</sequence>
<proteinExistence type="predicted"/>
<dbReference type="EMBL" id="JAOEGN010000018">
    <property type="protein sequence ID" value="MCU0105609.1"/>
    <property type="molecule type" value="Genomic_DNA"/>
</dbReference>
<feature type="domain" description="DDH" evidence="1">
    <location>
        <begin position="15"/>
        <end position="153"/>
    </location>
</feature>
<dbReference type="PANTHER" id="PTHR47618:SF1">
    <property type="entry name" value="BIFUNCTIONAL OLIGORIBONUCLEASE AND PAP PHOSPHATASE NRNA"/>
    <property type="match status" value="1"/>
</dbReference>
<dbReference type="Gene3D" id="3.10.310.30">
    <property type="match status" value="1"/>
</dbReference>
<dbReference type="Pfam" id="PF01368">
    <property type="entry name" value="DHH"/>
    <property type="match status" value="1"/>
</dbReference>
<dbReference type="InterPro" id="IPR038763">
    <property type="entry name" value="DHH_sf"/>
</dbReference>
<evidence type="ECO:0000313" key="4">
    <source>
        <dbReference type="Proteomes" id="UP001209076"/>
    </source>
</evidence>
<evidence type="ECO:0000313" key="3">
    <source>
        <dbReference type="EMBL" id="MCU0105609.1"/>
    </source>
</evidence>
<dbReference type="Proteomes" id="UP001209076">
    <property type="component" value="Unassembled WGS sequence"/>
</dbReference>
<dbReference type="InterPro" id="IPR003156">
    <property type="entry name" value="DHHA1_dom"/>
</dbReference>
<evidence type="ECO:0000259" key="2">
    <source>
        <dbReference type="Pfam" id="PF02272"/>
    </source>
</evidence>
<accession>A0ABT2PXC5</accession>
<feature type="domain" description="DHHA1" evidence="2">
    <location>
        <begin position="217"/>
        <end position="311"/>
    </location>
</feature>
<reference evidence="4" key="1">
    <citation type="submission" date="2023-07" db="EMBL/GenBank/DDBJ databases">
        <title>Novel Mycoplasma species identified in domestic and wild animals.</title>
        <authorList>
            <person name="Volokhov D.V."/>
            <person name="Furtak V.A."/>
            <person name="Zagorodnyaya T.A."/>
        </authorList>
    </citation>
    <scope>NUCLEOTIDE SEQUENCE [LARGE SCALE GENOMIC DNA]</scope>
    <source>
        <strain evidence="4">92-19</strain>
    </source>
</reference>